<reference evidence="1" key="1">
    <citation type="submission" date="2025-08" db="UniProtKB">
        <authorList>
            <consortium name="Ensembl"/>
        </authorList>
    </citation>
    <scope>IDENTIFICATION</scope>
</reference>
<keyword evidence="2" id="KW-1185">Reference proteome</keyword>
<protein>
    <submittedName>
        <fullName evidence="1">Uncharacterized protein</fullName>
    </submittedName>
</protein>
<sequence length="120" mass="12772">MPLLTLHTVPLGWPVEDCLWSCCPRGEGSPFSSQPASTPVYPSSQGTSGAMEFVGAGHGAALVEPPAELLPGCTMDIFTSQPQNCKLHIFICLDSSFVVLPWSSHMCTTVLHTSVRIALS</sequence>
<reference evidence="1" key="2">
    <citation type="submission" date="2025-09" db="UniProtKB">
        <authorList>
            <consortium name="Ensembl"/>
        </authorList>
    </citation>
    <scope>IDENTIFICATION</scope>
</reference>
<proteinExistence type="predicted"/>
<organism evidence="1 2">
    <name type="scientific">Athene cunicularia</name>
    <name type="common">Burrowing owl</name>
    <name type="synonym">Speotyto cunicularia</name>
    <dbReference type="NCBI Taxonomy" id="194338"/>
    <lineage>
        <taxon>Eukaryota</taxon>
        <taxon>Metazoa</taxon>
        <taxon>Chordata</taxon>
        <taxon>Craniata</taxon>
        <taxon>Vertebrata</taxon>
        <taxon>Euteleostomi</taxon>
        <taxon>Archelosauria</taxon>
        <taxon>Archosauria</taxon>
        <taxon>Dinosauria</taxon>
        <taxon>Saurischia</taxon>
        <taxon>Theropoda</taxon>
        <taxon>Coelurosauria</taxon>
        <taxon>Aves</taxon>
        <taxon>Neognathae</taxon>
        <taxon>Neoaves</taxon>
        <taxon>Telluraves</taxon>
        <taxon>Strigiformes</taxon>
        <taxon>Strigidae</taxon>
        <taxon>Athene</taxon>
    </lineage>
</organism>
<name>A0A663N6V7_ATHCN</name>
<dbReference type="AlphaFoldDB" id="A0A663N6V7"/>
<evidence type="ECO:0000313" key="2">
    <source>
        <dbReference type="Proteomes" id="UP000472269"/>
    </source>
</evidence>
<dbReference type="Proteomes" id="UP000472269">
    <property type="component" value="Unplaced"/>
</dbReference>
<evidence type="ECO:0000313" key="1">
    <source>
        <dbReference type="Ensembl" id="ENSACUP00000019407.1"/>
    </source>
</evidence>
<dbReference type="Ensembl" id="ENSACUT00000020706.1">
    <property type="protein sequence ID" value="ENSACUP00000019407.1"/>
    <property type="gene ID" value="ENSACUG00000012999.1"/>
</dbReference>
<accession>A0A663N6V7</accession>